<dbReference type="RefSeq" id="WP_188452489.1">
    <property type="nucleotide sequence ID" value="NZ_BMFS01000009.1"/>
</dbReference>
<dbReference type="Proteomes" id="UP000648722">
    <property type="component" value="Unassembled WGS sequence"/>
</dbReference>
<dbReference type="PANTHER" id="PTHR39583">
    <property type="entry name" value="TYPE II SECRETION SYSTEM PROTEIN J-RELATED"/>
    <property type="match status" value="1"/>
</dbReference>
<keyword evidence="5" id="KW-0488">Methylation</keyword>
<evidence type="ECO:0000313" key="11">
    <source>
        <dbReference type="EMBL" id="GGH04012.1"/>
    </source>
</evidence>
<dbReference type="InterPro" id="IPR045584">
    <property type="entry name" value="Pilin-like"/>
</dbReference>
<dbReference type="PROSITE" id="PS00409">
    <property type="entry name" value="PROKAR_NTER_METHYL"/>
    <property type="match status" value="1"/>
</dbReference>
<evidence type="ECO:0000256" key="2">
    <source>
        <dbReference type="ARBA" id="ARBA00011084"/>
    </source>
</evidence>
<proteinExistence type="inferred from homology"/>
<dbReference type="PANTHER" id="PTHR39583:SF2">
    <property type="entry name" value="TYPE II SECRETION SYSTEM PROTEIN J"/>
    <property type="match status" value="1"/>
</dbReference>
<reference evidence="12" key="1">
    <citation type="journal article" date="2019" name="Int. J. Syst. Evol. Microbiol.">
        <title>The Global Catalogue of Microorganisms (GCM) 10K type strain sequencing project: providing services to taxonomists for standard genome sequencing and annotation.</title>
        <authorList>
            <consortium name="The Broad Institute Genomics Platform"/>
            <consortium name="The Broad Institute Genome Sequencing Center for Infectious Disease"/>
            <person name="Wu L."/>
            <person name="Ma J."/>
        </authorList>
    </citation>
    <scope>NUCLEOTIDE SEQUENCE [LARGE SCALE GENOMIC DNA]</scope>
    <source>
        <strain evidence="12">CGMCC 1.12766</strain>
    </source>
</reference>
<dbReference type="InterPro" id="IPR010055">
    <property type="entry name" value="T2SS_protein-GspJ"/>
</dbReference>
<comment type="caution">
    <text evidence="11">The sequence shown here is derived from an EMBL/GenBank/DDBJ whole genome shotgun (WGS) entry which is preliminary data.</text>
</comment>
<evidence type="ECO:0000256" key="1">
    <source>
        <dbReference type="ARBA" id="ARBA00004377"/>
    </source>
</evidence>
<evidence type="ECO:0000256" key="7">
    <source>
        <dbReference type="ARBA" id="ARBA00022692"/>
    </source>
</evidence>
<evidence type="ECO:0000256" key="3">
    <source>
        <dbReference type="ARBA" id="ARBA00021539"/>
    </source>
</evidence>
<keyword evidence="6" id="KW-0997">Cell inner membrane</keyword>
<keyword evidence="7 10" id="KW-0812">Transmembrane</keyword>
<dbReference type="InterPro" id="IPR012902">
    <property type="entry name" value="N_methyl_site"/>
</dbReference>
<organism evidence="11 12">
    <name type="scientific">Glycocaulis albus</name>
    <dbReference type="NCBI Taxonomy" id="1382801"/>
    <lineage>
        <taxon>Bacteria</taxon>
        <taxon>Pseudomonadati</taxon>
        <taxon>Pseudomonadota</taxon>
        <taxon>Alphaproteobacteria</taxon>
        <taxon>Maricaulales</taxon>
        <taxon>Maricaulaceae</taxon>
        <taxon>Glycocaulis</taxon>
    </lineage>
</organism>
<dbReference type="Pfam" id="PF11612">
    <property type="entry name" value="T2SSJ"/>
    <property type="match status" value="1"/>
</dbReference>
<dbReference type="Pfam" id="PF07963">
    <property type="entry name" value="N_methyl"/>
    <property type="match status" value="1"/>
</dbReference>
<feature type="transmembrane region" description="Helical" evidence="10">
    <location>
        <begin position="12"/>
        <end position="34"/>
    </location>
</feature>
<evidence type="ECO:0000256" key="9">
    <source>
        <dbReference type="ARBA" id="ARBA00023136"/>
    </source>
</evidence>
<dbReference type="InterPro" id="IPR051621">
    <property type="entry name" value="T2SS_protein_J"/>
</dbReference>
<keyword evidence="4" id="KW-1003">Cell membrane</keyword>
<dbReference type="NCBIfam" id="TIGR01711">
    <property type="entry name" value="gspJ"/>
    <property type="match status" value="1"/>
</dbReference>
<dbReference type="Gene3D" id="3.10.610.10">
    <property type="entry name" value="GSPII I/J protein-like"/>
    <property type="match status" value="1"/>
</dbReference>
<evidence type="ECO:0000256" key="6">
    <source>
        <dbReference type="ARBA" id="ARBA00022519"/>
    </source>
</evidence>
<keyword evidence="8 10" id="KW-1133">Transmembrane helix</keyword>
<sequence>MTREAGFTLVEVMVALSVFALVGTISTGLLVTTIDARERQEAAMERLSELQQVRALWRDDAAHMVMRPHRTSDGGYDGAALSGPSASAFAFDEDQGRLAAFTRRGRANPGEAADRSSLVRVVWRVEDGTLFRDIWTVTDPALSTTPQTMILAEGLEDVAVRFRYGRNWLDAPVRPGPSGDAPMPDALRLAYTDAAGREIEHIALTASAGVSS</sequence>
<accession>A0ABQ1XVK0</accession>
<evidence type="ECO:0000256" key="8">
    <source>
        <dbReference type="ARBA" id="ARBA00022989"/>
    </source>
</evidence>
<evidence type="ECO:0000256" key="10">
    <source>
        <dbReference type="SAM" id="Phobius"/>
    </source>
</evidence>
<comment type="subcellular location">
    <subcellularLocation>
        <location evidence="1">Cell inner membrane</location>
        <topology evidence="1">Single-pass membrane protein</topology>
    </subcellularLocation>
</comment>
<evidence type="ECO:0000256" key="4">
    <source>
        <dbReference type="ARBA" id="ARBA00022475"/>
    </source>
</evidence>
<name>A0ABQ1XVK0_9PROT</name>
<comment type="similarity">
    <text evidence="2">Belongs to the GSP J family.</text>
</comment>
<evidence type="ECO:0000313" key="12">
    <source>
        <dbReference type="Proteomes" id="UP000648722"/>
    </source>
</evidence>
<dbReference type="SUPFAM" id="SSF54523">
    <property type="entry name" value="Pili subunits"/>
    <property type="match status" value="1"/>
</dbReference>
<keyword evidence="12" id="KW-1185">Reference proteome</keyword>
<dbReference type="NCBIfam" id="TIGR02532">
    <property type="entry name" value="IV_pilin_GFxxxE"/>
    <property type="match status" value="1"/>
</dbReference>
<keyword evidence="9 10" id="KW-0472">Membrane</keyword>
<gene>
    <name evidence="11" type="primary">xcsJ</name>
    <name evidence="11" type="ORF">GCM10007420_20510</name>
</gene>
<protein>
    <recommendedName>
        <fullName evidence="3">Type II secretion system protein J</fullName>
    </recommendedName>
</protein>
<evidence type="ECO:0000256" key="5">
    <source>
        <dbReference type="ARBA" id="ARBA00022481"/>
    </source>
</evidence>
<dbReference type="EMBL" id="BMFS01000009">
    <property type="protein sequence ID" value="GGH04012.1"/>
    <property type="molecule type" value="Genomic_DNA"/>
</dbReference>